<dbReference type="Proteomes" id="UP001168620">
    <property type="component" value="Unassembled WGS sequence"/>
</dbReference>
<organism evidence="2 3">
    <name type="scientific">Nocardioides oceani</name>
    <dbReference type="NCBI Taxonomy" id="3058369"/>
    <lineage>
        <taxon>Bacteria</taxon>
        <taxon>Bacillati</taxon>
        <taxon>Actinomycetota</taxon>
        <taxon>Actinomycetes</taxon>
        <taxon>Propionibacteriales</taxon>
        <taxon>Nocardioidaceae</taxon>
        <taxon>Nocardioides</taxon>
    </lineage>
</organism>
<evidence type="ECO:0000313" key="3">
    <source>
        <dbReference type="Proteomes" id="UP001168620"/>
    </source>
</evidence>
<accession>A0ABT8FKJ2</accession>
<feature type="compositionally biased region" description="Low complexity" evidence="1">
    <location>
        <begin position="68"/>
        <end position="90"/>
    </location>
</feature>
<dbReference type="RefSeq" id="WP_300954485.1">
    <property type="nucleotide sequence ID" value="NZ_JAUHJQ010000011.1"/>
</dbReference>
<protein>
    <submittedName>
        <fullName evidence="2">Uncharacterized protein</fullName>
    </submittedName>
</protein>
<comment type="caution">
    <text evidence="2">The sequence shown here is derived from an EMBL/GenBank/DDBJ whole genome shotgun (WGS) entry which is preliminary data.</text>
</comment>
<reference evidence="2" key="1">
    <citation type="submission" date="2023-06" db="EMBL/GenBank/DDBJ databases">
        <title>Draft genome sequence of Nocardioides sp. SOB77.</title>
        <authorList>
            <person name="Zhang G."/>
        </authorList>
    </citation>
    <scope>NUCLEOTIDE SEQUENCE</scope>
    <source>
        <strain evidence="2">SOB77</strain>
    </source>
</reference>
<evidence type="ECO:0000256" key="1">
    <source>
        <dbReference type="SAM" id="MobiDB-lite"/>
    </source>
</evidence>
<feature type="region of interest" description="Disordered" evidence="1">
    <location>
        <begin position="64"/>
        <end position="129"/>
    </location>
</feature>
<name>A0ABT8FKJ2_9ACTN</name>
<evidence type="ECO:0000313" key="2">
    <source>
        <dbReference type="EMBL" id="MDN4175189.1"/>
    </source>
</evidence>
<proteinExistence type="predicted"/>
<dbReference type="EMBL" id="JAUHJQ010000011">
    <property type="protein sequence ID" value="MDN4175189.1"/>
    <property type="molecule type" value="Genomic_DNA"/>
</dbReference>
<gene>
    <name evidence="2" type="ORF">QWY28_19650</name>
</gene>
<keyword evidence="3" id="KW-1185">Reference proteome</keyword>
<feature type="compositionally biased region" description="Polar residues" evidence="1">
    <location>
        <begin position="117"/>
        <end position="129"/>
    </location>
</feature>
<sequence>MSTPQADVDDRLARVKLSSVIEPGDLRVTGLVSELGAGKVLDYLEAAAEVENHWGFTIGHELAHVDPGRSSSRPAAAASGSSSPAIPRGPTSSRACVPPAHCTSAAANPSGCGSGERLTSASSQPTPWP</sequence>